<protein>
    <submittedName>
        <fullName evidence="1">Uncharacterized protein</fullName>
    </submittedName>
</protein>
<evidence type="ECO:0000313" key="2">
    <source>
        <dbReference type="Proteomes" id="UP000218231"/>
    </source>
</evidence>
<sequence>MPCSVVFSQLPLRMVLPLPRRSLALPRITRAAQRLAGVAQVHLQQRAPGRQRHVAVTGIDAQFEFVRLEARFISGAQQQQTVVDQSHSCKVSLVVIGSSGNRILTPARNGCASSASPWLASSTASTVPERWP</sequence>
<proteinExistence type="predicted"/>
<comment type="caution">
    <text evidence="1">The sequence shown here is derived from an EMBL/GenBank/DDBJ whole genome shotgun (WGS) entry which is preliminary data.</text>
</comment>
<evidence type="ECO:0000313" key="1">
    <source>
        <dbReference type="EMBL" id="PAV93418.1"/>
    </source>
</evidence>
<organism evidence="1 2">
    <name type="scientific">Diploscapter pachys</name>
    <dbReference type="NCBI Taxonomy" id="2018661"/>
    <lineage>
        <taxon>Eukaryota</taxon>
        <taxon>Metazoa</taxon>
        <taxon>Ecdysozoa</taxon>
        <taxon>Nematoda</taxon>
        <taxon>Chromadorea</taxon>
        <taxon>Rhabditida</taxon>
        <taxon>Rhabditina</taxon>
        <taxon>Rhabditomorpha</taxon>
        <taxon>Rhabditoidea</taxon>
        <taxon>Rhabditidae</taxon>
        <taxon>Diploscapter</taxon>
    </lineage>
</organism>
<dbReference type="EMBL" id="LIAE01005318">
    <property type="protein sequence ID" value="PAV93418.1"/>
    <property type="molecule type" value="Genomic_DNA"/>
</dbReference>
<dbReference type="AlphaFoldDB" id="A0A2A2M4K8"/>
<reference evidence="1 2" key="1">
    <citation type="journal article" date="2017" name="Curr. Biol.">
        <title>Genome architecture and evolution of a unichromosomal asexual nematode.</title>
        <authorList>
            <person name="Fradin H."/>
            <person name="Zegar C."/>
            <person name="Gutwein M."/>
            <person name="Lucas J."/>
            <person name="Kovtun M."/>
            <person name="Corcoran D."/>
            <person name="Baugh L.R."/>
            <person name="Kiontke K."/>
            <person name="Gunsalus K."/>
            <person name="Fitch D.H."/>
            <person name="Piano F."/>
        </authorList>
    </citation>
    <scope>NUCLEOTIDE SEQUENCE [LARGE SCALE GENOMIC DNA]</scope>
    <source>
        <strain evidence="1">PF1309</strain>
    </source>
</reference>
<name>A0A2A2M4K8_9BILA</name>
<gene>
    <name evidence="1" type="ORF">WR25_19064</name>
</gene>
<keyword evidence="2" id="KW-1185">Reference proteome</keyword>
<accession>A0A2A2M4K8</accession>
<dbReference type="Proteomes" id="UP000218231">
    <property type="component" value="Unassembled WGS sequence"/>
</dbReference>